<dbReference type="InterPro" id="IPR001466">
    <property type="entry name" value="Beta-lactam-related"/>
</dbReference>
<feature type="domain" description="Beta-lactamase-related" evidence="1">
    <location>
        <begin position="5"/>
        <end position="346"/>
    </location>
</feature>
<dbReference type="Gene3D" id="3.40.710.10">
    <property type="entry name" value="DD-peptidase/beta-lactamase superfamily"/>
    <property type="match status" value="1"/>
</dbReference>
<sequence>MQNAIDRVIDNALAARRIVGTVVLVARDGETVYRRAAGLADREAGKVMEENTIFRLASVTKPIVAATALALIDQGGLGLDDAVETHLPYFTPRLADGRRPAITIRQLLTHTAGLAYAYSDPMISTGLGSTDFDFEANFTRVAALPLSFEPGTAWQYSIAIDVLGAVIAAVERVTLDEAARRYVTGPLGMADTGFLVTDPARLAVPYGDAEPEPVRMGDPHVVVGTNGESTLFSPGRIFNPRAFHSGGAGMVGSAGDILAFLEALRREGDPILSAGATTMAMRNQIGALPRDAPGMRFGYLGAVLDDPAAAGWPSAPGTVNWGGVYGHSWLIDPANGLSVAIMTNTALEGCTGQFPADVRNAVYGVAPEAVGG</sequence>
<dbReference type="EMBL" id="BSNS01000024">
    <property type="protein sequence ID" value="GLQ57900.1"/>
    <property type="molecule type" value="Genomic_DNA"/>
</dbReference>
<dbReference type="Proteomes" id="UP001156691">
    <property type="component" value="Unassembled WGS sequence"/>
</dbReference>
<proteinExistence type="predicted"/>
<protein>
    <submittedName>
        <fullName evidence="2">Serine hydrolase</fullName>
    </submittedName>
</protein>
<name>A0ABQ5WD94_9HYPH</name>
<dbReference type="Pfam" id="PF00144">
    <property type="entry name" value="Beta-lactamase"/>
    <property type="match status" value="1"/>
</dbReference>
<dbReference type="InterPro" id="IPR012338">
    <property type="entry name" value="Beta-lactam/transpept-like"/>
</dbReference>
<accession>A0ABQ5WD94</accession>
<dbReference type="RefSeq" id="WP_284343270.1">
    <property type="nucleotide sequence ID" value="NZ_BSNS01000024.1"/>
</dbReference>
<evidence type="ECO:0000313" key="3">
    <source>
        <dbReference type="Proteomes" id="UP001156691"/>
    </source>
</evidence>
<comment type="caution">
    <text evidence="2">The sequence shown here is derived from an EMBL/GenBank/DDBJ whole genome shotgun (WGS) entry which is preliminary data.</text>
</comment>
<dbReference type="InterPro" id="IPR050789">
    <property type="entry name" value="Diverse_Enzym_Activities"/>
</dbReference>
<dbReference type="SUPFAM" id="SSF56601">
    <property type="entry name" value="beta-lactamase/transpeptidase-like"/>
    <property type="match status" value="1"/>
</dbReference>
<dbReference type="PANTHER" id="PTHR43283">
    <property type="entry name" value="BETA-LACTAMASE-RELATED"/>
    <property type="match status" value="1"/>
</dbReference>
<keyword evidence="2" id="KW-0378">Hydrolase</keyword>
<evidence type="ECO:0000313" key="2">
    <source>
        <dbReference type="EMBL" id="GLQ57900.1"/>
    </source>
</evidence>
<keyword evidence="3" id="KW-1185">Reference proteome</keyword>
<dbReference type="GO" id="GO:0016787">
    <property type="term" value="F:hydrolase activity"/>
    <property type="evidence" value="ECO:0007669"/>
    <property type="project" value="UniProtKB-KW"/>
</dbReference>
<evidence type="ECO:0000259" key="1">
    <source>
        <dbReference type="Pfam" id="PF00144"/>
    </source>
</evidence>
<organism evidence="2 3">
    <name type="scientific">Devosia nitrariae</name>
    <dbReference type="NCBI Taxonomy" id="2071872"/>
    <lineage>
        <taxon>Bacteria</taxon>
        <taxon>Pseudomonadati</taxon>
        <taxon>Pseudomonadota</taxon>
        <taxon>Alphaproteobacteria</taxon>
        <taxon>Hyphomicrobiales</taxon>
        <taxon>Devosiaceae</taxon>
        <taxon>Devosia</taxon>
    </lineage>
</organism>
<reference evidence="3" key="1">
    <citation type="journal article" date="2019" name="Int. J. Syst. Evol. Microbiol.">
        <title>The Global Catalogue of Microorganisms (GCM) 10K type strain sequencing project: providing services to taxonomists for standard genome sequencing and annotation.</title>
        <authorList>
            <consortium name="The Broad Institute Genomics Platform"/>
            <consortium name="The Broad Institute Genome Sequencing Center for Infectious Disease"/>
            <person name="Wu L."/>
            <person name="Ma J."/>
        </authorList>
    </citation>
    <scope>NUCLEOTIDE SEQUENCE [LARGE SCALE GENOMIC DNA]</scope>
    <source>
        <strain evidence="3">NBRC 112416</strain>
    </source>
</reference>
<dbReference type="PANTHER" id="PTHR43283:SF3">
    <property type="entry name" value="BETA-LACTAMASE FAMILY PROTEIN (AFU_ORTHOLOGUE AFUA_5G07500)"/>
    <property type="match status" value="1"/>
</dbReference>
<gene>
    <name evidence="2" type="ORF">GCM10010862_51590</name>
</gene>